<keyword evidence="2" id="KW-0479">Metal-binding</keyword>
<dbReference type="FunFam" id="1.50.10.130:FF:000001">
    <property type="entry name" value="Isoprene synthase, chloroplastic"/>
    <property type="match status" value="1"/>
</dbReference>
<keyword evidence="4" id="KW-0456">Lyase</keyword>
<dbReference type="Gene3D" id="1.50.10.130">
    <property type="entry name" value="Terpene synthase, N-terminal domain"/>
    <property type="match status" value="1"/>
</dbReference>
<organism evidence="7 8">
    <name type="scientific">Carya illinoinensis</name>
    <name type="common">Pecan</name>
    <dbReference type="NCBI Taxonomy" id="32201"/>
    <lineage>
        <taxon>Eukaryota</taxon>
        <taxon>Viridiplantae</taxon>
        <taxon>Streptophyta</taxon>
        <taxon>Embryophyta</taxon>
        <taxon>Tracheophyta</taxon>
        <taxon>Spermatophyta</taxon>
        <taxon>Magnoliopsida</taxon>
        <taxon>eudicotyledons</taxon>
        <taxon>Gunneridae</taxon>
        <taxon>Pentapetalae</taxon>
        <taxon>rosids</taxon>
        <taxon>fabids</taxon>
        <taxon>Fagales</taxon>
        <taxon>Juglandaceae</taxon>
        <taxon>Carya</taxon>
    </lineage>
</organism>
<accession>A0A8T1NVQ8</accession>
<proteinExistence type="predicted"/>
<dbReference type="InterPro" id="IPR005630">
    <property type="entry name" value="Terpene_synthase_metal-bd"/>
</dbReference>
<keyword evidence="3" id="KW-0460">Magnesium</keyword>
<dbReference type="SFLD" id="SFLDS00005">
    <property type="entry name" value="Isoprenoid_Synthase_Type_I"/>
    <property type="match status" value="1"/>
</dbReference>
<dbReference type="OrthoDB" id="1877784at2759"/>
<dbReference type="AlphaFoldDB" id="A0A8T1NVQ8"/>
<dbReference type="PANTHER" id="PTHR31225">
    <property type="entry name" value="OS04G0344100 PROTEIN-RELATED"/>
    <property type="match status" value="1"/>
</dbReference>
<evidence type="ECO:0000256" key="3">
    <source>
        <dbReference type="ARBA" id="ARBA00022842"/>
    </source>
</evidence>
<sequence>MLRFKKQKTMSLQVSAISTQTQNPNSVVKRPVANYRPSVWRDRFLSFANNSMETYGNLEQVQKLKEEVRRMLMAPIDKSSQKLELIDAIQRLSKSYHFEIEIDSILQEIHKYYYYSEDESKISDHDLYTIALRFRLLRQQGYNIPSDVFNKFKDSKGNFKESLIDDVQGILCLYEASHVRVHGEDILDEALDFTTAHLELMLTANSNPFIATQVSRALQRPLRKCLPRLEGRHYLSIYQESGSFNEVLLNFAKLDFNILQGQHQKELAHLSRWWKDLDVATELSFVRDRVVELYFWILGVRILTKIICTISIIDDAFDAYGILEELVLFTDAVKRWDINCTDQLPQYMKLMYKAHMDVYEEIEEEMSKEGRFYCVYYAKEAMKHQVQAYFVEAKWFNEKYVPTFEEYMNNALVSCGYFALTTLSFVGMGDILTKEAFDWVFSRPRMLKAAEIINRLMDDIVSTDFEQQRGQVVSGIECYMKQHGVSKQAVHEEFQKQIVNAWKDMNEELLKPTQVPMPLLVRILNLARVIDLLYKDEDAYTHIGGILIEGVTSLLIDPVLL</sequence>
<dbReference type="InterPro" id="IPR044814">
    <property type="entry name" value="Terpene_cyclase_plant_C1"/>
</dbReference>
<reference evidence="7" key="1">
    <citation type="submission" date="2020-12" db="EMBL/GenBank/DDBJ databases">
        <title>WGS assembly of Carya illinoinensis cv. Pawnee.</title>
        <authorList>
            <person name="Platts A."/>
            <person name="Shu S."/>
            <person name="Wright S."/>
            <person name="Barry K."/>
            <person name="Edger P."/>
            <person name="Pires J.C."/>
            <person name="Schmutz J."/>
        </authorList>
    </citation>
    <scope>NUCLEOTIDE SEQUENCE</scope>
    <source>
        <tissue evidence="7">Leaf</tissue>
    </source>
</reference>
<dbReference type="GO" id="GO:0010333">
    <property type="term" value="F:terpene synthase activity"/>
    <property type="evidence" value="ECO:0007669"/>
    <property type="project" value="InterPro"/>
</dbReference>
<dbReference type="GO" id="GO:0000287">
    <property type="term" value="F:magnesium ion binding"/>
    <property type="evidence" value="ECO:0007669"/>
    <property type="project" value="InterPro"/>
</dbReference>
<name>A0A8T1NVQ8_CARIL</name>
<dbReference type="Pfam" id="PF03936">
    <property type="entry name" value="Terpene_synth_C"/>
    <property type="match status" value="1"/>
</dbReference>
<dbReference type="InterPro" id="IPR034741">
    <property type="entry name" value="Terpene_cyclase-like_1_C"/>
</dbReference>
<protein>
    <submittedName>
        <fullName evidence="7">Uncharacterized protein</fullName>
    </submittedName>
</protein>
<dbReference type="Gene3D" id="1.10.600.10">
    <property type="entry name" value="Farnesyl Diphosphate Synthase"/>
    <property type="match status" value="1"/>
</dbReference>
<evidence type="ECO:0000259" key="6">
    <source>
        <dbReference type="Pfam" id="PF03936"/>
    </source>
</evidence>
<dbReference type="SUPFAM" id="SSF48239">
    <property type="entry name" value="Terpenoid cyclases/Protein prenyltransferases"/>
    <property type="match status" value="1"/>
</dbReference>
<dbReference type="SFLD" id="SFLDG01019">
    <property type="entry name" value="Terpene_Cyclase_Like_1_C_Termi"/>
    <property type="match status" value="1"/>
</dbReference>
<dbReference type="InterPro" id="IPR050148">
    <property type="entry name" value="Terpene_synthase-like"/>
</dbReference>
<gene>
    <name evidence="7" type="ORF">CIPAW_12G125000</name>
</gene>
<evidence type="ECO:0000313" key="8">
    <source>
        <dbReference type="Proteomes" id="UP000811609"/>
    </source>
</evidence>
<evidence type="ECO:0000256" key="2">
    <source>
        <dbReference type="ARBA" id="ARBA00022723"/>
    </source>
</evidence>
<dbReference type="PANTHER" id="PTHR31225:SF221">
    <property type="entry name" value="(-)-GERMACRENE D SYNTHASE"/>
    <property type="match status" value="1"/>
</dbReference>
<dbReference type="InterPro" id="IPR008949">
    <property type="entry name" value="Isoprenoid_synthase_dom_sf"/>
</dbReference>
<dbReference type="SUPFAM" id="SSF48576">
    <property type="entry name" value="Terpenoid synthases"/>
    <property type="match status" value="1"/>
</dbReference>
<dbReference type="FunFam" id="1.10.600.10:FF:000007">
    <property type="entry name" value="Isoprene synthase, chloroplastic"/>
    <property type="match status" value="1"/>
</dbReference>
<evidence type="ECO:0000313" key="7">
    <source>
        <dbReference type="EMBL" id="KAG6634535.1"/>
    </source>
</evidence>
<dbReference type="InterPro" id="IPR008930">
    <property type="entry name" value="Terpenoid_cyclase/PrenylTrfase"/>
</dbReference>
<evidence type="ECO:0000256" key="1">
    <source>
        <dbReference type="ARBA" id="ARBA00001946"/>
    </source>
</evidence>
<dbReference type="EMBL" id="CM031820">
    <property type="protein sequence ID" value="KAG6634535.1"/>
    <property type="molecule type" value="Genomic_DNA"/>
</dbReference>
<dbReference type="Proteomes" id="UP000811609">
    <property type="component" value="Chromosome 12"/>
</dbReference>
<dbReference type="Pfam" id="PF01397">
    <property type="entry name" value="Terpene_synth"/>
    <property type="match status" value="1"/>
</dbReference>
<dbReference type="InterPro" id="IPR001906">
    <property type="entry name" value="Terpene_synth_N"/>
</dbReference>
<feature type="domain" description="Terpene synthase metal-binding" evidence="6">
    <location>
        <begin position="275"/>
        <end position="504"/>
    </location>
</feature>
<keyword evidence="8" id="KW-1185">Reference proteome</keyword>
<dbReference type="GO" id="GO:0016102">
    <property type="term" value="P:diterpenoid biosynthetic process"/>
    <property type="evidence" value="ECO:0007669"/>
    <property type="project" value="InterPro"/>
</dbReference>
<feature type="domain" description="Terpene synthase N-terminal" evidence="5">
    <location>
        <begin position="39"/>
        <end position="218"/>
    </location>
</feature>
<dbReference type="CDD" id="cd00684">
    <property type="entry name" value="Terpene_cyclase_plant_C1"/>
    <property type="match status" value="1"/>
</dbReference>
<dbReference type="InterPro" id="IPR036965">
    <property type="entry name" value="Terpene_synth_N_sf"/>
</dbReference>
<evidence type="ECO:0000256" key="4">
    <source>
        <dbReference type="ARBA" id="ARBA00023239"/>
    </source>
</evidence>
<comment type="caution">
    <text evidence="7">The sequence shown here is derived from an EMBL/GenBank/DDBJ whole genome shotgun (WGS) entry which is preliminary data.</text>
</comment>
<comment type="cofactor">
    <cofactor evidence="1">
        <name>Mg(2+)</name>
        <dbReference type="ChEBI" id="CHEBI:18420"/>
    </cofactor>
</comment>
<evidence type="ECO:0000259" key="5">
    <source>
        <dbReference type="Pfam" id="PF01397"/>
    </source>
</evidence>